<reference evidence="8" key="1">
    <citation type="submission" date="2017-09" db="EMBL/GenBank/DDBJ databases">
        <title>Arcobacter canalis sp. nov., a new species isolated from a water canal contaminated with urban sewage.</title>
        <authorList>
            <person name="Perez-Cataluna A."/>
            <person name="Salas-Masso N."/>
            <person name="Figueras M.J."/>
        </authorList>
    </citation>
    <scope>NUCLEOTIDE SEQUENCE [LARGE SCALE GENOMIC DNA]</scope>
    <source>
        <strain evidence="8">CECT 7727</strain>
    </source>
</reference>
<feature type="transmembrane region" description="Helical" evidence="5">
    <location>
        <begin position="51"/>
        <end position="71"/>
    </location>
</feature>
<dbReference type="PANTHER" id="PTHR11469">
    <property type="entry name" value="GLUCOSE-6-PHOSPHATE ISOMERASE"/>
    <property type="match status" value="1"/>
</dbReference>
<dbReference type="PRINTS" id="PR00662">
    <property type="entry name" value="G6PISOMERASE"/>
</dbReference>
<evidence type="ECO:0000256" key="2">
    <source>
        <dbReference type="ARBA" id="ARBA00023152"/>
    </source>
</evidence>
<dbReference type="GO" id="GO:0006096">
    <property type="term" value="P:glycolytic process"/>
    <property type="evidence" value="ECO:0007669"/>
    <property type="project" value="UniProtKB-UniPathway"/>
</dbReference>
<dbReference type="GO" id="GO:0097367">
    <property type="term" value="F:carbohydrate derivative binding"/>
    <property type="evidence" value="ECO:0007669"/>
    <property type="project" value="InterPro"/>
</dbReference>
<gene>
    <name evidence="6" type="primary">pgi</name>
    <name evidence="6" type="ORF">AMRN_0863</name>
    <name evidence="7" type="ORF">CPH92_10310</name>
</gene>
<keyword evidence="8" id="KW-1185">Reference proteome</keyword>
<dbReference type="EC" id="5.3.1.9" evidence="4"/>
<name>A0A347TJ37_9BACT</name>
<dbReference type="GO" id="GO:0051156">
    <property type="term" value="P:glucose 6-phosphate metabolic process"/>
    <property type="evidence" value="ECO:0007669"/>
    <property type="project" value="TreeGrafter"/>
</dbReference>
<dbReference type="EMBL" id="NXAO01000048">
    <property type="protein sequence ID" value="PHO14662.1"/>
    <property type="molecule type" value="Genomic_DNA"/>
</dbReference>
<dbReference type="KEGG" id="amar:AMRN_0863"/>
<sequence>MQYSKSFYQIKSSQTIFDYVKDEITKIGYYSLPFQDTSKIKEYAKQVSKKHIAIVGIGGSTLGTFAIYQFLKRTKEFDKKLHFFETTDPTDIKQRVKKLDLEDTLFLIISKSGTTIETISIFKYLASLVTIDAKNCAIISEEDSKLTSFAKKQNMTTFDIPKNVGGRFSVFSTVGLVPLAILGVNIDNLLKGAKEVHNSFFNQKGYYETIMEKARFMVENKNRFNINVVFSYSASLEGFNKWYIQLWGESLGKININGTKQALTPIGLIGPVDQHSFLQLIAEGKRDKTVTFIKVADFQDETKIPSNTLNGFEELEYVDNLTFAKLIDEQANATIESLKKLGDIPHDVITINRVDEYNIAKLMYSYQLLTSVVGKFVQINTYNQPGVESGKQILKEKLKNKG</sequence>
<dbReference type="InterPro" id="IPR001672">
    <property type="entry name" value="G6P_Isomerase"/>
</dbReference>
<dbReference type="InterPro" id="IPR035482">
    <property type="entry name" value="SIS_PGI_2"/>
</dbReference>
<dbReference type="EMBL" id="CP032101">
    <property type="protein sequence ID" value="AXX86615.1"/>
    <property type="molecule type" value="Genomic_DNA"/>
</dbReference>
<dbReference type="SUPFAM" id="SSF53697">
    <property type="entry name" value="SIS domain"/>
    <property type="match status" value="1"/>
</dbReference>
<dbReference type="UniPathway" id="UPA00109">
    <property type="reaction ID" value="UER00181"/>
</dbReference>
<comment type="pathway">
    <text evidence="4">Carbohydrate degradation; glycolysis; D-glyceraldehyde 3-phosphate and glycerone phosphate from D-glucose: step 2/4.</text>
</comment>
<dbReference type="PANTHER" id="PTHR11469:SF1">
    <property type="entry name" value="GLUCOSE-6-PHOSPHATE ISOMERASE"/>
    <property type="match status" value="1"/>
</dbReference>
<dbReference type="InterPro" id="IPR046348">
    <property type="entry name" value="SIS_dom_sf"/>
</dbReference>
<organism evidence="6 9">
    <name type="scientific">Malaciobacter marinus</name>
    <dbReference type="NCBI Taxonomy" id="505249"/>
    <lineage>
        <taxon>Bacteria</taxon>
        <taxon>Pseudomonadati</taxon>
        <taxon>Campylobacterota</taxon>
        <taxon>Epsilonproteobacteria</taxon>
        <taxon>Campylobacterales</taxon>
        <taxon>Arcobacteraceae</taxon>
        <taxon>Malaciobacter</taxon>
    </lineage>
</organism>
<keyword evidence="5" id="KW-1133">Transmembrane helix</keyword>
<comment type="catalytic activity">
    <reaction evidence="4">
        <text>alpha-D-glucose 6-phosphate = beta-D-fructose 6-phosphate</text>
        <dbReference type="Rhea" id="RHEA:11816"/>
        <dbReference type="ChEBI" id="CHEBI:57634"/>
        <dbReference type="ChEBI" id="CHEBI:58225"/>
        <dbReference type="EC" id="5.3.1.9"/>
    </reaction>
</comment>
<evidence type="ECO:0000256" key="1">
    <source>
        <dbReference type="ARBA" id="ARBA00022432"/>
    </source>
</evidence>
<keyword evidence="5" id="KW-0812">Transmembrane</keyword>
<dbReference type="GO" id="GO:0005829">
    <property type="term" value="C:cytosol"/>
    <property type="evidence" value="ECO:0007669"/>
    <property type="project" value="TreeGrafter"/>
</dbReference>
<dbReference type="CDD" id="cd05016">
    <property type="entry name" value="SIS_PGI_2"/>
    <property type="match status" value="1"/>
</dbReference>
<evidence type="ECO:0000313" key="6">
    <source>
        <dbReference type="EMBL" id="AXX86615.1"/>
    </source>
</evidence>
<dbReference type="AlphaFoldDB" id="A0A347TJ37"/>
<dbReference type="GO" id="GO:0006094">
    <property type="term" value="P:gluconeogenesis"/>
    <property type="evidence" value="ECO:0007669"/>
    <property type="project" value="UniProtKB-KW"/>
</dbReference>
<evidence type="ECO:0000313" key="8">
    <source>
        <dbReference type="Proteomes" id="UP000224740"/>
    </source>
</evidence>
<proteinExistence type="inferred from homology"/>
<dbReference type="RefSeq" id="WP_099311636.1">
    <property type="nucleotide sequence ID" value="NZ_CP032101.1"/>
</dbReference>
<dbReference type="NCBIfam" id="NF003016">
    <property type="entry name" value="PRK03868.1"/>
    <property type="match status" value="1"/>
</dbReference>
<evidence type="ECO:0000256" key="4">
    <source>
        <dbReference type="RuleBase" id="RU000612"/>
    </source>
</evidence>
<evidence type="ECO:0000256" key="3">
    <source>
        <dbReference type="ARBA" id="ARBA00023235"/>
    </source>
</evidence>
<comment type="similarity">
    <text evidence="4">Belongs to the GPI family.</text>
</comment>
<reference evidence="7" key="2">
    <citation type="submission" date="2017-09" db="EMBL/GenBank/DDBJ databases">
        <authorList>
            <person name="Perez-Cataluna A."/>
            <person name="Figueras M.J."/>
            <person name="Salas-Masso N."/>
        </authorList>
    </citation>
    <scope>NUCLEOTIDE SEQUENCE</scope>
    <source>
        <strain evidence="7">CECT 7727</strain>
    </source>
</reference>
<dbReference type="PROSITE" id="PS51463">
    <property type="entry name" value="P_GLUCOSE_ISOMERASE_3"/>
    <property type="match status" value="1"/>
</dbReference>
<dbReference type="InterPro" id="IPR035476">
    <property type="entry name" value="SIS_PGI_1"/>
</dbReference>
<evidence type="ECO:0000313" key="9">
    <source>
        <dbReference type="Proteomes" id="UP000264693"/>
    </source>
</evidence>
<keyword evidence="1 4" id="KW-0312">Gluconeogenesis</keyword>
<dbReference type="Proteomes" id="UP000264693">
    <property type="component" value="Chromosome"/>
</dbReference>
<protein>
    <recommendedName>
        <fullName evidence="4">Glucose-6-phosphate isomerase</fullName>
        <ecNumber evidence="4">5.3.1.9</ecNumber>
    </recommendedName>
</protein>
<accession>A0A347TJ37</accession>
<dbReference type="GO" id="GO:0004347">
    <property type="term" value="F:glucose-6-phosphate isomerase activity"/>
    <property type="evidence" value="ECO:0007669"/>
    <property type="project" value="UniProtKB-EC"/>
</dbReference>
<dbReference type="Gene3D" id="3.40.50.10490">
    <property type="entry name" value="Glucose-6-phosphate isomerase like protein, domain 1"/>
    <property type="match status" value="2"/>
</dbReference>
<dbReference type="GO" id="GO:0048029">
    <property type="term" value="F:monosaccharide binding"/>
    <property type="evidence" value="ECO:0007669"/>
    <property type="project" value="TreeGrafter"/>
</dbReference>
<evidence type="ECO:0000256" key="5">
    <source>
        <dbReference type="SAM" id="Phobius"/>
    </source>
</evidence>
<keyword evidence="2 4" id="KW-0324">Glycolysis</keyword>
<dbReference type="Proteomes" id="UP000224740">
    <property type="component" value="Unassembled WGS sequence"/>
</dbReference>
<keyword evidence="3 4" id="KW-0413">Isomerase</keyword>
<reference evidence="6 9" key="3">
    <citation type="submission" date="2018-08" db="EMBL/GenBank/DDBJ databases">
        <title>Complete genome of the Arcobacter marinus type strain JCM 15502.</title>
        <authorList>
            <person name="Miller W.G."/>
            <person name="Yee E."/>
            <person name="Huynh S."/>
            <person name="Parker C.T."/>
        </authorList>
    </citation>
    <scope>NUCLEOTIDE SEQUENCE [LARGE SCALE GENOMIC DNA]</scope>
    <source>
        <strain evidence="6 9">JCM 15502</strain>
    </source>
</reference>
<evidence type="ECO:0000313" key="7">
    <source>
        <dbReference type="EMBL" id="PHO14662.1"/>
    </source>
</evidence>
<dbReference type="Pfam" id="PF00342">
    <property type="entry name" value="PGI"/>
    <property type="match status" value="1"/>
</dbReference>
<dbReference type="CDD" id="cd05015">
    <property type="entry name" value="SIS_PGI_1"/>
    <property type="match status" value="1"/>
</dbReference>
<keyword evidence="5" id="KW-0472">Membrane</keyword>